<protein>
    <submittedName>
        <fullName evidence="2">Uncharacterized protein</fullName>
    </submittedName>
</protein>
<sequence>MITTILLYILFSILYALMTPFTFLSDASLPSAFSDAITSASSYISALNDFVPVGTLLTIIGLVVVIEIAVNSFILINWAIKKIPTIG</sequence>
<proteinExistence type="predicted"/>
<reference evidence="2" key="1">
    <citation type="journal article" date="2014" name="Front. Microbiol.">
        <title>High frequency of phylogenetically diverse reductive dehalogenase-homologous genes in deep subseafloor sedimentary metagenomes.</title>
        <authorList>
            <person name="Kawai M."/>
            <person name="Futagami T."/>
            <person name="Toyoda A."/>
            <person name="Takaki Y."/>
            <person name="Nishi S."/>
            <person name="Hori S."/>
            <person name="Arai W."/>
            <person name="Tsubouchi T."/>
            <person name="Morono Y."/>
            <person name="Uchiyama I."/>
            <person name="Ito T."/>
            <person name="Fujiyama A."/>
            <person name="Inagaki F."/>
            <person name="Takami H."/>
        </authorList>
    </citation>
    <scope>NUCLEOTIDE SEQUENCE</scope>
    <source>
        <strain evidence="2">Expedition CK06-06</strain>
    </source>
</reference>
<dbReference type="AlphaFoldDB" id="X1KTY9"/>
<name>X1KTY9_9ZZZZ</name>
<comment type="caution">
    <text evidence="2">The sequence shown here is derived from an EMBL/GenBank/DDBJ whole genome shotgun (WGS) entry which is preliminary data.</text>
</comment>
<keyword evidence="1" id="KW-0472">Membrane</keyword>
<gene>
    <name evidence="2" type="ORF">S06H3_00608</name>
</gene>
<dbReference type="EMBL" id="BARV01000115">
    <property type="protein sequence ID" value="GAH93624.1"/>
    <property type="molecule type" value="Genomic_DNA"/>
</dbReference>
<keyword evidence="1" id="KW-1133">Transmembrane helix</keyword>
<feature type="transmembrane region" description="Helical" evidence="1">
    <location>
        <begin position="50"/>
        <end position="80"/>
    </location>
</feature>
<evidence type="ECO:0000313" key="2">
    <source>
        <dbReference type="EMBL" id="GAH93624.1"/>
    </source>
</evidence>
<organism evidence="2">
    <name type="scientific">marine sediment metagenome</name>
    <dbReference type="NCBI Taxonomy" id="412755"/>
    <lineage>
        <taxon>unclassified sequences</taxon>
        <taxon>metagenomes</taxon>
        <taxon>ecological metagenomes</taxon>
    </lineage>
</organism>
<keyword evidence="1" id="KW-0812">Transmembrane</keyword>
<evidence type="ECO:0000256" key="1">
    <source>
        <dbReference type="SAM" id="Phobius"/>
    </source>
</evidence>
<accession>X1KTY9</accession>